<dbReference type="PANTHER" id="PTHR10543">
    <property type="entry name" value="BETA-CAROTENE DIOXYGENASE"/>
    <property type="match status" value="1"/>
</dbReference>
<comment type="caution">
    <text evidence="6">The sequence shown here is derived from an EMBL/GenBank/DDBJ whole genome shotgun (WGS) entry which is preliminary data.</text>
</comment>
<proteinExistence type="inferred from homology"/>
<evidence type="ECO:0000256" key="4">
    <source>
        <dbReference type="ARBA" id="ARBA00023004"/>
    </source>
</evidence>
<keyword evidence="2 5" id="KW-0479">Metal-binding</keyword>
<dbReference type="Proteomes" id="UP000748025">
    <property type="component" value="Unassembled WGS sequence"/>
</dbReference>
<keyword evidence="7" id="KW-1185">Reference proteome</keyword>
<comment type="cofactor">
    <cofactor evidence="5">
        <name>Fe(2+)</name>
        <dbReference type="ChEBI" id="CHEBI:29033"/>
    </cofactor>
    <text evidence="5">Binds 1 Fe(2+) ion per subunit.</text>
</comment>
<feature type="binding site" evidence="5">
    <location>
        <position position="233"/>
    </location>
    <ligand>
        <name>Fe cation</name>
        <dbReference type="ChEBI" id="CHEBI:24875"/>
        <note>catalytic</note>
    </ligand>
</feature>
<organism evidence="6 7">
    <name type="scientific">Claviceps pusilla</name>
    <dbReference type="NCBI Taxonomy" id="123648"/>
    <lineage>
        <taxon>Eukaryota</taxon>
        <taxon>Fungi</taxon>
        <taxon>Dikarya</taxon>
        <taxon>Ascomycota</taxon>
        <taxon>Pezizomycotina</taxon>
        <taxon>Sordariomycetes</taxon>
        <taxon>Hypocreomycetidae</taxon>
        <taxon>Hypocreales</taxon>
        <taxon>Clavicipitaceae</taxon>
        <taxon>Claviceps</taxon>
    </lineage>
</organism>
<dbReference type="InterPro" id="IPR004294">
    <property type="entry name" value="Carotenoid_Oase"/>
</dbReference>
<keyword evidence="4 5" id="KW-0408">Iron</keyword>
<evidence type="ECO:0000313" key="7">
    <source>
        <dbReference type="Proteomes" id="UP000748025"/>
    </source>
</evidence>
<evidence type="ECO:0000256" key="2">
    <source>
        <dbReference type="ARBA" id="ARBA00022723"/>
    </source>
</evidence>
<dbReference type="GO" id="GO:0016121">
    <property type="term" value="P:carotene catabolic process"/>
    <property type="evidence" value="ECO:0007669"/>
    <property type="project" value="TreeGrafter"/>
</dbReference>
<feature type="binding site" evidence="5">
    <location>
        <position position="569"/>
    </location>
    <ligand>
        <name>Fe cation</name>
        <dbReference type="ChEBI" id="CHEBI:24875"/>
        <note>catalytic</note>
    </ligand>
</feature>
<dbReference type="Pfam" id="PF03055">
    <property type="entry name" value="RPE65"/>
    <property type="match status" value="1"/>
</dbReference>
<dbReference type="GO" id="GO:0010436">
    <property type="term" value="F:carotenoid dioxygenase activity"/>
    <property type="evidence" value="ECO:0007669"/>
    <property type="project" value="TreeGrafter"/>
</dbReference>
<feature type="binding site" evidence="5">
    <location>
        <position position="285"/>
    </location>
    <ligand>
        <name>Fe cation</name>
        <dbReference type="ChEBI" id="CHEBI:24875"/>
        <note>catalytic</note>
    </ligand>
</feature>
<feature type="binding site" evidence="5">
    <location>
        <position position="355"/>
    </location>
    <ligand>
        <name>Fe cation</name>
        <dbReference type="ChEBI" id="CHEBI:24875"/>
        <note>catalytic</note>
    </ligand>
</feature>
<gene>
    <name evidence="6" type="ORF">E4U43_002062</name>
</gene>
<name>A0A9P7N6R9_9HYPO</name>
<keyword evidence="3" id="KW-0560">Oxidoreductase</keyword>
<dbReference type="EMBL" id="SRPW01001701">
    <property type="protein sequence ID" value="KAG5999466.1"/>
    <property type="molecule type" value="Genomic_DNA"/>
</dbReference>
<dbReference type="GO" id="GO:0046872">
    <property type="term" value="F:metal ion binding"/>
    <property type="evidence" value="ECO:0007669"/>
    <property type="project" value="UniProtKB-KW"/>
</dbReference>
<evidence type="ECO:0000256" key="3">
    <source>
        <dbReference type="ARBA" id="ARBA00023002"/>
    </source>
</evidence>
<dbReference type="OrthoDB" id="407010at2759"/>
<evidence type="ECO:0000256" key="1">
    <source>
        <dbReference type="ARBA" id="ARBA00006787"/>
    </source>
</evidence>
<evidence type="ECO:0000313" key="6">
    <source>
        <dbReference type="EMBL" id="KAG5999466.1"/>
    </source>
</evidence>
<reference evidence="6" key="1">
    <citation type="journal article" date="2020" name="bioRxiv">
        <title>Whole genome comparisons of ergot fungi reveals the divergence and evolution of species within the genus Claviceps are the result of varying mechanisms driving genome evolution and host range expansion.</title>
        <authorList>
            <person name="Wyka S.A."/>
            <person name="Mondo S.J."/>
            <person name="Liu M."/>
            <person name="Dettman J."/>
            <person name="Nalam V."/>
            <person name="Broders K.D."/>
        </authorList>
    </citation>
    <scope>NUCLEOTIDE SEQUENCE</scope>
    <source>
        <strain evidence="6">CCC 602</strain>
    </source>
</reference>
<accession>A0A9P7N6R9</accession>
<comment type="similarity">
    <text evidence="1">Belongs to the carotenoid oxygenase family.</text>
</comment>
<evidence type="ECO:0000256" key="5">
    <source>
        <dbReference type="PIRSR" id="PIRSR604294-1"/>
    </source>
</evidence>
<dbReference type="PANTHER" id="PTHR10543:SF24">
    <property type="entry name" value="CAROTENOID ISOMEROOXYGENASE"/>
    <property type="match status" value="1"/>
</dbReference>
<sequence length="578" mass="64891">MAVEKAHVVRRTVNDEQADKKKAFQNYEKEQWRSWPNQGAFDGLDEHREPVQLQVRGNIPSWAAGTFYRTGPGQSVVENTSRGTHHVSHWFDGFAQVHKFDLIPSVHDKTNCSVTYSSRCQSEEYIKMVRKKGWRADLSFGQRNDPCVGLFAKFMSFLVPRQLNNNVTVLPDVPGLQDNHSSPGRHRKEPSNVYACTDNATLQKLDPRTLEPLGKATQKNLHPDLRGPMSCAHAQRDLETGDLFNFNLEPGLKATYRIFRVNAASGTVDILATVSDKELASAYIHSFFLTENHVILCVPTSHYGWNGLKVLWERNIIESIKPFDKTDGCKWLVVDRRHGRGVVARFSTPASFFFHTVNAFEVRAKDENGNEVTEFCMDYIKYENTNIMRMLYYDILMDRDGAAAEGLAKCGLDSAQMYLVRHKFAMHSFPQQQNHNHNHSAYSQRATEVFSIPGPHAGELPAINPGRAGKAYRYAYGVGNGGRGIFMDCLVKTDLKTRDALIWNGPVGHTPGEPMFIPRPGGVREDDGVIMTLVLDGSGQKSYLLCLDATTLEELGRAETKFPIALALHGSRTPFAET</sequence>
<dbReference type="AlphaFoldDB" id="A0A9P7N6R9"/>
<protein>
    <submittedName>
        <fullName evidence="6">Uncharacterized protein</fullName>
    </submittedName>
</protein>